<evidence type="ECO:0000313" key="9">
    <source>
        <dbReference type="Proteomes" id="UP000323000"/>
    </source>
</evidence>
<evidence type="ECO:0000256" key="5">
    <source>
        <dbReference type="ARBA" id="ARBA00023136"/>
    </source>
</evidence>
<feature type="domain" description="EamA" evidence="7">
    <location>
        <begin position="13"/>
        <end position="106"/>
    </location>
</feature>
<reference evidence="9" key="1">
    <citation type="journal article" date="2019" name="Gigascience">
        <title>De novo genome assembly of the endangered Acer yangbiense, a plant species with extremely small populations endemic to Yunnan Province, China.</title>
        <authorList>
            <person name="Yang J."/>
            <person name="Wariss H.M."/>
            <person name="Tao L."/>
            <person name="Zhang R."/>
            <person name="Yun Q."/>
            <person name="Hollingsworth P."/>
            <person name="Dao Z."/>
            <person name="Luo G."/>
            <person name="Guo H."/>
            <person name="Ma Y."/>
            <person name="Sun W."/>
        </authorList>
    </citation>
    <scope>NUCLEOTIDE SEQUENCE [LARGE SCALE GENOMIC DNA]</scope>
    <source>
        <strain evidence="9">cv. Malutang</strain>
    </source>
</reference>
<sequence>MVTVECTDVGLSVISKAAMTQGMNSLVSVVYYNALATLILLPYFLFRRNKRASLTFSLLLRFFLLAFIGSSGQILYFTAIKFSSPTLSSAMANLIPIFTFLLAVIFRVGNDDDFSFPENDASNVRMEKLDLRRSSSQAKSLGAIVAVTGAFIVTLYKGPPLWMISSTSDSPHQLLLSQGSDWVIGGLLLVLVFIESATWNVVQAATVMEYPEEMTIVFFFTFFITIQSGIFSVIVERNLNAWKIKTNIEIIAIVCQAIFGSLFRISIHTWCLRKKGPVYVAMFKPLGMVVAVVLTVIFLGYTLYLGSMVGGIVIALGFYTVMWGQMKEKKMVLESEEGCSSLESASMAVVEIGEVGMITLAKAAMSGGMSNFVYVVYYNALGTFLLSHYFIYRCYRGKGPPLTFSLLCKFFLLGLIGICFVQLFAFTGIKYSSPTLASTMGNLIPGMTFLLAVIFGMEKVALKSRSSQAKILGTIVSISGAFIVTLYKGPPLLGFSSPSNSYLHLPVSQYSNWALGGLLLTVTCLSSATWKIFQAAVLKEYSDKMALVFFTCFFGTIQCAIVSLVAERDPSAWKVHSGTELIAVVYAAIVGTVYRTSVIAWCLHKKGPVFVALFKPFGTVIAVVMAIMLLGETPHLGSLIGATVIAFGFYAVLWGQAKENTTANKNNSLESSNQKSTVLPPLNFSIMSKIGLLGLIGSSSQIMGYTGINYSSPTLASAISNLTPAFTFILAILFRMEKVSSRKTSSQAKVLGTIVSIGGAFVVTLYRGPPIFLASSSPSISLDQPLNSSSSNNWVIGGIFLTAEYILIPLWYIVQAQIMKEYPAELTVVFFYNLCVSFIAAIVGLITERDSNAWRVRPNIALASILCSGLFGSCINNVVHAWALHMKGPVYVAMFKPLSIAIAVALGVMFLGDTLHVGSVIGATIISLGFYTVMWGKAKEEIAEEYEVGKVPLLQGYKNELV</sequence>
<feature type="domain" description="EamA" evidence="7">
    <location>
        <begin position="516"/>
        <end position="653"/>
    </location>
</feature>
<feature type="transmembrane region" description="Helical" evidence="6">
    <location>
        <begin position="510"/>
        <end position="533"/>
    </location>
</feature>
<feature type="transmembrane region" description="Helical" evidence="6">
    <location>
        <begin position="371"/>
        <end position="392"/>
    </location>
</feature>
<comment type="similarity">
    <text evidence="2">Belongs to the drug/metabolite transporter (DMT) superfamily. Plant drug/metabolite exporter (P-DME) (TC 2.A.7.4) family.</text>
</comment>
<dbReference type="InterPro" id="IPR000620">
    <property type="entry name" value="EamA_dom"/>
</dbReference>
<feature type="transmembrane region" description="Helical" evidence="6">
    <location>
        <begin position="917"/>
        <end position="936"/>
    </location>
</feature>
<accession>A0A5C7HEJ7</accession>
<dbReference type="EMBL" id="VAHF01000009">
    <property type="protein sequence ID" value="TXG54626.1"/>
    <property type="molecule type" value="Genomic_DNA"/>
</dbReference>
<feature type="transmembrane region" description="Helical" evidence="6">
    <location>
        <begin position="404"/>
        <end position="429"/>
    </location>
</feature>
<evidence type="ECO:0000256" key="1">
    <source>
        <dbReference type="ARBA" id="ARBA00004141"/>
    </source>
</evidence>
<feature type="transmembrane region" description="Helical" evidence="6">
    <location>
        <begin position="58"/>
        <end position="80"/>
    </location>
</feature>
<dbReference type="InterPro" id="IPR030184">
    <property type="entry name" value="WAT1-related"/>
</dbReference>
<feature type="transmembrane region" description="Helical" evidence="6">
    <location>
        <begin position="794"/>
        <end position="814"/>
    </location>
</feature>
<name>A0A5C7HEJ7_9ROSI</name>
<dbReference type="InterPro" id="IPR037185">
    <property type="entry name" value="EmrE-like"/>
</dbReference>
<gene>
    <name evidence="8" type="ORF">EZV62_019882</name>
</gene>
<dbReference type="PANTHER" id="PTHR31218">
    <property type="entry name" value="WAT1-RELATED PROTEIN"/>
    <property type="match status" value="1"/>
</dbReference>
<dbReference type="Proteomes" id="UP000323000">
    <property type="component" value="Chromosome 9"/>
</dbReference>
<keyword evidence="5 6" id="KW-0472">Membrane</keyword>
<evidence type="ECO:0000256" key="4">
    <source>
        <dbReference type="ARBA" id="ARBA00022989"/>
    </source>
</evidence>
<evidence type="ECO:0000259" key="7">
    <source>
        <dbReference type="Pfam" id="PF00892"/>
    </source>
</evidence>
<feature type="transmembrane region" description="Helical" evidence="6">
    <location>
        <begin position="610"/>
        <end position="630"/>
    </location>
</feature>
<feature type="transmembrane region" description="Helical" evidence="6">
    <location>
        <begin position="545"/>
        <end position="566"/>
    </location>
</feature>
<feature type="transmembrane region" description="Helical" evidence="6">
    <location>
        <begin position="748"/>
        <end position="766"/>
    </location>
</feature>
<organism evidence="8 9">
    <name type="scientific">Acer yangbiense</name>
    <dbReference type="NCBI Taxonomy" id="1000413"/>
    <lineage>
        <taxon>Eukaryota</taxon>
        <taxon>Viridiplantae</taxon>
        <taxon>Streptophyta</taxon>
        <taxon>Embryophyta</taxon>
        <taxon>Tracheophyta</taxon>
        <taxon>Spermatophyta</taxon>
        <taxon>Magnoliopsida</taxon>
        <taxon>eudicotyledons</taxon>
        <taxon>Gunneridae</taxon>
        <taxon>Pentapetalae</taxon>
        <taxon>rosids</taxon>
        <taxon>malvids</taxon>
        <taxon>Sapindales</taxon>
        <taxon>Sapindaceae</taxon>
        <taxon>Hippocastanoideae</taxon>
        <taxon>Acereae</taxon>
        <taxon>Acer</taxon>
    </lineage>
</organism>
<dbReference type="Pfam" id="PF00892">
    <property type="entry name" value="EamA"/>
    <property type="match status" value="3"/>
</dbReference>
<dbReference type="GO" id="GO:0016020">
    <property type="term" value="C:membrane"/>
    <property type="evidence" value="ECO:0007669"/>
    <property type="project" value="UniProtKB-SubCell"/>
</dbReference>
<feature type="transmembrane region" description="Helical" evidence="6">
    <location>
        <begin position="182"/>
        <end position="202"/>
    </location>
</feature>
<proteinExistence type="inferred from homology"/>
<feature type="transmembrane region" description="Helical" evidence="6">
    <location>
        <begin position="714"/>
        <end position="736"/>
    </location>
</feature>
<feature type="transmembrane region" description="Helical" evidence="6">
    <location>
        <begin position="29"/>
        <end position="46"/>
    </location>
</feature>
<feature type="transmembrane region" description="Helical" evidence="6">
    <location>
        <begin position="469"/>
        <end position="490"/>
    </location>
</feature>
<keyword evidence="4 6" id="KW-1133">Transmembrane helix</keyword>
<feature type="transmembrane region" description="Helical" evidence="6">
    <location>
        <begin position="826"/>
        <end position="847"/>
    </location>
</feature>
<feature type="transmembrane region" description="Helical" evidence="6">
    <location>
        <begin position="435"/>
        <end position="457"/>
    </location>
</feature>
<comment type="caution">
    <text evidence="8">The sequence shown here is derived from an EMBL/GenBank/DDBJ whole genome shotgun (WGS) entry which is preliminary data.</text>
</comment>
<evidence type="ECO:0000313" key="8">
    <source>
        <dbReference type="EMBL" id="TXG54626.1"/>
    </source>
</evidence>
<feature type="transmembrane region" description="Helical" evidence="6">
    <location>
        <begin position="86"/>
        <end position="106"/>
    </location>
</feature>
<feature type="transmembrane region" description="Helical" evidence="6">
    <location>
        <begin position="891"/>
        <end position="911"/>
    </location>
</feature>
<keyword evidence="9" id="KW-1185">Reference proteome</keyword>
<evidence type="ECO:0000256" key="6">
    <source>
        <dbReference type="SAM" id="Phobius"/>
    </source>
</evidence>
<dbReference type="GO" id="GO:0022857">
    <property type="term" value="F:transmembrane transporter activity"/>
    <property type="evidence" value="ECO:0007669"/>
    <property type="project" value="InterPro"/>
</dbReference>
<protein>
    <recommendedName>
        <fullName evidence="7">EamA domain-containing protein</fullName>
    </recommendedName>
</protein>
<feature type="domain" description="EamA" evidence="7">
    <location>
        <begin position="811"/>
        <end position="934"/>
    </location>
</feature>
<feature type="transmembrane region" description="Helical" evidence="6">
    <location>
        <begin position="304"/>
        <end position="324"/>
    </location>
</feature>
<feature type="transmembrane region" description="Helical" evidence="6">
    <location>
        <begin position="141"/>
        <end position="162"/>
    </location>
</feature>
<dbReference type="SUPFAM" id="SSF103481">
    <property type="entry name" value="Multidrug resistance efflux transporter EmrE"/>
    <property type="match status" value="5"/>
</dbReference>
<feature type="transmembrane region" description="Helical" evidence="6">
    <location>
        <begin position="859"/>
        <end position="879"/>
    </location>
</feature>
<dbReference type="OrthoDB" id="1728340at2759"/>
<evidence type="ECO:0000256" key="3">
    <source>
        <dbReference type="ARBA" id="ARBA00022692"/>
    </source>
</evidence>
<feature type="transmembrane region" description="Helical" evidence="6">
    <location>
        <begin position="581"/>
        <end position="603"/>
    </location>
</feature>
<dbReference type="AlphaFoldDB" id="A0A5C7HEJ7"/>
<comment type="subcellular location">
    <subcellularLocation>
        <location evidence="1">Membrane</location>
        <topology evidence="1">Multi-pass membrane protein</topology>
    </subcellularLocation>
</comment>
<feature type="transmembrane region" description="Helical" evidence="6">
    <location>
        <begin position="636"/>
        <end position="655"/>
    </location>
</feature>
<keyword evidence="3 6" id="KW-0812">Transmembrane</keyword>
<feature type="transmembrane region" description="Helical" evidence="6">
    <location>
        <begin position="214"/>
        <end position="235"/>
    </location>
</feature>
<evidence type="ECO:0000256" key="2">
    <source>
        <dbReference type="ARBA" id="ARBA00007635"/>
    </source>
</evidence>
<feature type="transmembrane region" description="Helical" evidence="6">
    <location>
        <begin position="247"/>
        <end position="266"/>
    </location>
</feature>